<proteinExistence type="predicted"/>
<organism evidence="2">
    <name type="scientific">uncultured Poseidoniia archaeon</name>
    <dbReference type="NCBI Taxonomy" id="1697135"/>
    <lineage>
        <taxon>Archaea</taxon>
        <taxon>Methanobacteriati</taxon>
        <taxon>Thermoplasmatota</taxon>
        <taxon>Candidatus Poseidoniia</taxon>
        <taxon>environmental samples</taxon>
    </lineage>
</organism>
<keyword evidence="1" id="KW-0472">Membrane</keyword>
<keyword evidence="1" id="KW-0812">Transmembrane</keyword>
<dbReference type="AlphaFoldDB" id="A0A1B1TAY7"/>
<protein>
    <submittedName>
        <fullName evidence="2">Uncharacterized protein</fullName>
    </submittedName>
</protein>
<reference evidence="2" key="1">
    <citation type="submission" date="2014-11" db="EMBL/GenBank/DDBJ databases">
        <authorList>
            <person name="Zhu J."/>
            <person name="Qi W."/>
            <person name="Song R."/>
        </authorList>
    </citation>
    <scope>NUCLEOTIDE SEQUENCE</scope>
</reference>
<name>A0A1B1TAY7_9ARCH</name>
<dbReference type="EMBL" id="KP211832">
    <property type="protein sequence ID" value="ANV79423.1"/>
    <property type="molecule type" value="Genomic_DNA"/>
</dbReference>
<accession>A0A1B1TAY7</accession>
<evidence type="ECO:0000256" key="1">
    <source>
        <dbReference type="SAM" id="Phobius"/>
    </source>
</evidence>
<keyword evidence="1" id="KW-1133">Transmembrane helix</keyword>
<evidence type="ECO:0000313" key="2">
    <source>
        <dbReference type="EMBL" id="ANV79423.1"/>
    </source>
</evidence>
<reference evidence="2" key="2">
    <citation type="journal article" date="2015" name="ISME J.">
        <title>A new class of marine Euryarchaeota group II from the Mediterranean deep chlorophyll maximum.</title>
        <authorList>
            <person name="Martin-Cuadrado A.B."/>
            <person name="Garcia-Heredia I."/>
            <person name="Molto A.G."/>
            <person name="Lopez-Ubeda R."/>
            <person name="Kimes N."/>
            <person name="Lopez-Garcia P."/>
            <person name="Moreira D."/>
            <person name="Rodriguez-Valera F."/>
        </authorList>
    </citation>
    <scope>NUCLEOTIDE SEQUENCE</scope>
</reference>
<sequence>MNQNNSNEEFNGDIKDIFKELFSMKESNIISAIFFSLILIMSTIHIFDWQKNYYDDAIDAKTEKDWSIQFEIEILSSEHTEVWQDEENKVIDFFMEDFPLKDDYFIGAVYITIIPEADESADITDPLVQCDAIAGDIEVNDLTAQWNYEGNNLTGQDSSCEDIYLYLQIYPDYSGNNKSSNSPNEYQALMPWNLDGWGEGILSIAVELDVNSVDQLGPVSQDDDEEITILVEVHTFSAKAIHNN</sequence>
<feature type="transmembrane region" description="Helical" evidence="1">
    <location>
        <begin position="29"/>
        <end position="47"/>
    </location>
</feature>